<dbReference type="OrthoDB" id="20689at2759"/>
<dbReference type="Pfam" id="PF00620">
    <property type="entry name" value="RhoGAP"/>
    <property type="match status" value="1"/>
</dbReference>
<evidence type="ECO:0000256" key="7">
    <source>
        <dbReference type="SAM" id="MobiDB-lite"/>
    </source>
</evidence>
<keyword evidence="4 6" id="KW-0862">Zinc</keyword>
<feature type="region of interest" description="Disordered" evidence="7">
    <location>
        <begin position="952"/>
        <end position="1041"/>
    </location>
</feature>
<evidence type="ECO:0000256" key="2">
    <source>
        <dbReference type="ARBA" id="ARBA00022723"/>
    </source>
</evidence>
<dbReference type="GO" id="GO:0005737">
    <property type="term" value="C:cytoplasm"/>
    <property type="evidence" value="ECO:0007669"/>
    <property type="project" value="TreeGrafter"/>
</dbReference>
<dbReference type="SMART" id="SM00324">
    <property type="entry name" value="RhoGAP"/>
    <property type="match status" value="1"/>
</dbReference>
<feature type="domain" description="LIM zinc-binding" evidence="8">
    <location>
        <begin position="83"/>
        <end position="143"/>
    </location>
</feature>
<evidence type="ECO:0008006" key="12">
    <source>
        <dbReference type="Google" id="ProtNLM"/>
    </source>
</evidence>
<dbReference type="Gene3D" id="2.10.110.10">
    <property type="entry name" value="Cysteine Rich Protein"/>
    <property type="match status" value="3"/>
</dbReference>
<dbReference type="PROSITE" id="PS50238">
    <property type="entry name" value="RHOGAP"/>
    <property type="match status" value="1"/>
</dbReference>
<evidence type="ECO:0000256" key="1">
    <source>
        <dbReference type="ARBA" id="ARBA00004123"/>
    </source>
</evidence>
<feature type="region of interest" description="Disordered" evidence="7">
    <location>
        <begin position="482"/>
        <end position="510"/>
    </location>
</feature>
<gene>
    <name evidence="10" type="ORF">INT44_004342</name>
</gene>
<feature type="compositionally biased region" description="Basic and acidic residues" evidence="7">
    <location>
        <begin position="490"/>
        <end position="499"/>
    </location>
</feature>
<feature type="region of interest" description="Disordered" evidence="7">
    <location>
        <begin position="565"/>
        <end position="595"/>
    </location>
</feature>
<keyword evidence="11" id="KW-1185">Reference proteome</keyword>
<dbReference type="PROSITE" id="PS50023">
    <property type="entry name" value="LIM_DOMAIN_2"/>
    <property type="match status" value="3"/>
</dbReference>
<dbReference type="SMART" id="SM00132">
    <property type="entry name" value="LIM"/>
    <property type="match status" value="3"/>
</dbReference>
<keyword evidence="3" id="KW-0677">Repeat</keyword>
<dbReference type="GO" id="GO:0005634">
    <property type="term" value="C:nucleus"/>
    <property type="evidence" value="ECO:0007669"/>
    <property type="project" value="UniProtKB-SubCell"/>
</dbReference>
<evidence type="ECO:0000313" key="11">
    <source>
        <dbReference type="Proteomes" id="UP000612746"/>
    </source>
</evidence>
<dbReference type="GO" id="GO:0046872">
    <property type="term" value="F:metal ion binding"/>
    <property type="evidence" value="ECO:0007669"/>
    <property type="project" value="UniProtKB-KW"/>
</dbReference>
<dbReference type="PANTHER" id="PTHR24215:SF10">
    <property type="entry name" value="RHO-GTPASE-ACTIVATING PROTEIN LRG1"/>
    <property type="match status" value="1"/>
</dbReference>
<dbReference type="CDD" id="cd09392">
    <property type="entry name" value="LIM2_Lrg1p_like"/>
    <property type="match status" value="1"/>
</dbReference>
<evidence type="ECO:0000256" key="5">
    <source>
        <dbReference type="ARBA" id="ARBA00023242"/>
    </source>
</evidence>
<dbReference type="EMBL" id="JAEPRA010000001">
    <property type="protein sequence ID" value="KAG2189200.1"/>
    <property type="molecule type" value="Genomic_DNA"/>
</dbReference>
<organism evidence="10 11">
    <name type="scientific">Umbelopsis vinacea</name>
    <dbReference type="NCBI Taxonomy" id="44442"/>
    <lineage>
        <taxon>Eukaryota</taxon>
        <taxon>Fungi</taxon>
        <taxon>Fungi incertae sedis</taxon>
        <taxon>Mucoromycota</taxon>
        <taxon>Mucoromycotina</taxon>
        <taxon>Umbelopsidomycetes</taxon>
        <taxon>Umbelopsidales</taxon>
        <taxon>Umbelopsidaceae</taxon>
        <taxon>Umbelopsis</taxon>
    </lineage>
</organism>
<dbReference type="InterPro" id="IPR008936">
    <property type="entry name" value="Rho_GTPase_activation_prot"/>
</dbReference>
<reference evidence="10" key="1">
    <citation type="submission" date="2020-12" db="EMBL/GenBank/DDBJ databases">
        <title>Metabolic potential, ecology and presence of endohyphal bacteria is reflected in genomic diversity of Mucoromycotina.</title>
        <authorList>
            <person name="Muszewska A."/>
            <person name="Okrasinska A."/>
            <person name="Steczkiewicz K."/>
            <person name="Drgas O."/>
            <person name="Orlowska M."/>
            <person name="Perlinska-Lenart U."/>
            <person name="Aleksandrzak-Piekarczyk T."/>
            <person name="Szatraj K."/>
            <person name="Zielenkiewicz U."/>
            <person name="Pilsyk S."/>
            <person name="Malc E."/>
            <person name="Mieczkowski P."/>
            <person name="Kruszewska J.S."/>
            <person name="Biernat P."/>
            <person name="Pawlowska J."/>
        </authorList>
    </citation>
    <scope>NUCLEOTIDE SEQUENCE</scope>
    <source>
        <strain evidence="10">WA0000051536</strain>
    </source>
</reference>
<comment type="caution">
    <text evidence="10">The sequence shown here is derived from an EMBL/GenBank/DDBJ whole genome shotgun (WGS) entry which is preliminary data.</text>
</comment>
<feature type="domain" description="LIM zinc-binding" evidence="8">
    <location>
        <begin position="20"/>
        <end position="82"/>
    </location>
</feature>
<feature type="compositionally biased region" description="Basic and acidic residues" evidence="7">
    <location>
        <begin position="952"/>
        <end position="966"/>
    </location>
</feature>
<evidence type="ECO:0000256" key="6">
    <source>
        <dbReference type="PROSITE-ProRule" id="PRU00125"/>
    </source>
</evidence>
<evidence type="ECO:0000256" key="3">
    <source>
        <dbReference type="ARBA" id="ARBA00022737"/>
    </source>
</evidence>
<evidence type="ECO:0000313" key="10">
    <source>
        <dbReference type="EMBL" id="KAG2189200.1"/>
    </source>
</evidence>
<dbReference type="SUPFAM" id="SSF57716">
    <property type="entry name" value="Glucocorticoid receptor-like (DNA-binding domain)"/>
    <property type="match status" value="2"/>
</dbReference>
<name>A0A8H7UN11_9FUNG</name>
<dbReference type="InterPro" id="IPR000198">
    <property type="entry name" value="RhoGAP_dom"/>
</dbReference>
<accession>A0A8H7UN11</accession>
<dbReference type="GO" id="GO:0030036">
    <property type="term" value="P:actin cytoskeleton organization"/>
    <property type="evidence" value="ECO:0007669"/>
    <property type="project" value="TreeGrafter"/>
</dbReference>
<protein>
    <recommendedName>
        <fullName evidence="12">RhoGAP-domain-containing protein</fullName>
    </recommendedName>
</protein>
<evidence type="ECO:0000259" key="9">
    <source>
        <dbReference type="PROSITE" id="PS50238"/>
    </source>
</evidence>
<proteinExistence type="predicted"/>
<dbReference type="CDD" id="cd09391">
    <property type="entry name" value="LIM1_Lrg1p_like"/>
    <property type="match status" value="1"/>
</dbReference>
<evidence type="ECO:0000259" key="8">
    <source>
        <dbReference type="PROSITE" id="PS50023"/>
    </source>
</evidence>
<dbReference type="Proteomes" id="UP000612746">
    <property type="component" value="Unassembled WGS sequence"/>
</dbReference>
<dbReference type="Gene3D" id="1.10.555.10">
    <property type="entry name" value="Rho GTPase activation protein"/>
    <property type="match status" value="1"/>
</dbReference>
<feature type="domain" description="LIM zinc-binding" evidence="8">
    <location>
        <begin position="386"/>
        <end position="449"/>
    </location>
</feature>
<dbReference type="InterPro" id="IPR001781">
    <property type="entry name" value="Znf_LIM"/>
</dbReference>
<feature type="compositionally biased region" description="Low complexity" evidence="7">
    <location>
        <begin position="1012"/>
        <end position="1025"/>
    </location>
</feature>
<dbReference type="PROSITE" id="PS00478">
    <property type="entry name" value="LIM_DOMAIN_1"/>
    <property type="match status" value="3"/>
</dbReference>
<dbReference type="GO" id="GO:0007165">
    <property type="term" value="P:signal transduction"/>
    <property type="evidence" value="ECO:0007669"/>
    <property type="project" value="InterPro"/>
</dbReference>
<dbReference type="AlphaFoldDB" id="A0A8H7UN11"/>
<keyword evidence="2 6" id="KW-0479">Metal-binding</keyword>
<dbReference type="PANTHER" id="PTHR24215">
    <property type="entry name" value="RHO-GTPASE-ACTIVATING PROTEIN LRG1"/>
    <property type="match status" value="1"/>
</dbReference>
<dbReference type="Pfam" id="PF00412">
    <property type="entry name" value="LIM"/>
    <property type="match status" value="2"/>
</dbReference>
<comment type="subcellular location">
    <subcellularLocation>
        <location evidence="1">Nucleus</location>
    </subcellularLocation>
</comment>
<dbReference type="SUPFAM" id="SSF48350">
    <property type="entry name" value="GTPase activation domain, GAP"/>
    <property type="match status" value="1"/>
</dbReference>
<dbReference type="FunFam" id="2.10.110.10:FF:000058">
    <property type="entry name" value="Rho GTPase activator Lrg11"/>
    <property type="match status" value="1"/>
</dbReference>
<feature type="domain" description="Rho-GAP" evidence="9">
    <location>
        <begin position="703"/>
        <end position="905"/>
    </location>
</feature>
<keyword evidence="6" id="KW-0440">LIM domain</keyword>
<keyword evidence="5" id="KW-0539">Nucleus</keyword>
<sequence>MTAETALADQFPQPPNHVQALCSRCQLPLKGQLVRALQGVFHLDCFTCLDCGKVVASKFFPTTVEPGKLLPLCERDYFRRLNLVCENCGEALRGAYISALDKKYHVEHFTCSMCDIVFSPEDSYYEHEGKVYCHYHYSVNYAVKCSGCKVAILKQFVEINRNSVDEFWHPECYMINKYWNVKISQPFLDDDDNKVSQEPNPQDTNDLLDIQQTTEQKVYQIWTVLSAFEESSAACISDMLMHVSNGAYMDSAKLSERFIVQVGILFDCIDSIETRYIEFGDETLRYKREAKMLCKKIVNFFSLLSHSQDMARQPQTGVGEELLSSVTGLAHYLKVLIRVTLTSALRLENQWNCKNATSDFLEQLMRLSSQDAKHMMNIPDSELTSDLCQTCKITLEEPCIRYARFRWHLRCFHCRQCKRSLKDDYNAALFHPQSVSVVCFQCANHGTEQLIQGFEYVTRLQQYSFLLSVALGRLYSLLKLPEAPSPSPSSRKDKTDGKKSKLRNPLRGDARVQSYAGDEKLFKPAKLTDIKRMKSTHMDRKLSQSHKATRRSVIVESRNLFAPTAPLPMPKIPSGTSSTTSLKELPPLPVPTQNDQEEIPETLADMHSLGNEAAITLDDIPQIAARTGDYQRGIFFSDLSALQHLIVRHIAVVKIEPHVKDVFTMEELLDMIESKKASLWGKFMTSFKQGNKNRVKEMGTFGVPFEALVERNGADSIIGAGPSPVRIPTFIEDSILAMRQMDMSVEGVFRKNGNIRRLKEVSEIIDRDPSEAMLADENPIQVAALLKKFLREMPEPLLTFKLHRLIIFSQKLESEAERRRVLHLALCMMPKVNRDTVEVLLHFLRWTATFAHVDGKMGSMMDLTNLATVIAPNVLYSKSKDPAKDESFMAISAFEMMLKYEDSFCFVPDDIAQLLHDPMLLEDEATMTSKDVMPKLEAIMKGRKQQETNEFAADVHRSQHDPHQRPPPEYPLYPRQHRYEPEQPPVHAGQLGLLSPLPYRSHSLTRQRDPVSHSQSPSSLRSQVVNDNRLSHPTTPGGLRS</sequence>
<evidence type="ECO:0000256" key="4">
    <source>
        <dbReference type="ARBA" id="ARBA00022833"/>
    </source>
</evidence>